<name>A0A427BSZ8_9FLAO</name>
<protein>
    <submittedName>
        <fullName evidence="1">GLPGLI family protein</fullName>
    </submittedName>
</protein>
<reference evidence="1 3" key="1">
    <citation type="submission" date="2018-10" db="EMBL/GenBank/DDBJ databases">
        <title>Transmission dynamics of multidrug resistant bacteria on intensive care unit surfaces.</title>
        <authorList>
            <person name="D'Souza A.W."/>
            <person name="Potter R.F."/>
            <person name="Wallace M."/>
            <person name="Shupe A."/>
            <person name="Patel S."/>
            <person name="Sun S."/>
            <person name="Gul D."/>
            <person name="Kwon J.H."/>
            <person name="Andleeb S."/>
            <person name="Burnham C.-A.D."/>
            <person name="Dantas G."/>
        </authorList>
    </citation>
    <scope>NUCLEOTIDE SEQUENCE [LARGE SCALE GENOMIC DNA]</scope>
    <source>
        <strain evidence="1 3">WF_348</strain>
    </source>
</reference>
<evidence type="ECO:0000313" key="4">
    <source>
        <dbReference type="Proteomes" id="UP001223501"/>
    </source>
</evidence>
<organism evidence="1 3">
    <name type="scientific">Empedobacter falsenii</name>
    <dbReference type="NCBI Taxonomy" id="343874"/>
    <lineage>
        <taxon>Bacteria</taxon>
        <taxon>Pseudomonadati</taxon>
        <taxon>Bacteroidota</taxon>
        <taxon>Flavobacteriia</taxon>
        <taxon>Flavobacteriales</taxon>
        <taxon>Weeksellaceae</taxon>
        <taxon>Empedobacter</taxon>
    </lineage>
</organism>
<dbReference type="NCBIfam" id="TIGR01200">
    <property type="entry name" value="GLPGLI"/>
    <property type="match status" value="1"/>
</dbReference>
<dbReference type="EMBL" id="CP106831">
    <property type="protein sequence ID" value="WIH96961.1"/>
    <property type="molecule type" value="Genomic_DNA"/>
</dbReference>
<gene>
    <name evidence="1" type="ORF">EGI89_00095</name>
    <name evidence="2" type="ORF">OBA43_11995</name>
</gene>
<keyword evidence="4" id="KW-1185">Reference proteome</keyword>
<accession>A0A427BSZ8</accession>
<evidence type="ECO:0000313" key="2">
    <source>
        <dbReference type="EMBL" id="WIH96961.1"/>
    </source>
</evidence>
<reference evidence="2 4" key="2">
    <citation type="submission" date="2022-09" db="EMBL/GenBank/DDBJ databases">
        <title>Whole genome sequencing analysis of tet(X)-positive Empedobacter falsenii YWS9-3.</title>
        <authorList>
            <person name="Chen C."/>
            <person name="Lv Y.-L."/>
        </authorList>
    </citation>
    <scope>NUCLEOTIDE SEQUENCE [LARGE SCALE GENOMIC DNA]</scope>
    <source>
        <strain evidence="2 4">YWS9-3_T</strain>
    </source>
</reference>
<evidence type="ECO:0000313" key="1">
    <source>
        <dbReference type="EMBL" id="RRT94459.1"/>
    </source>
</evidence>
<dbReference type="InterPro" id="IPR005901">
    <property type="entry name" value="GLPGLI"/>
</dbReference>
<dbReference type="Proteomes" id="UP000267844">
    <property type="component" value="Unassembled WGS sequence"/>
</dbReference>
<dbReference type="EMBL" id="RHPO01000001">
    <property type="protein sequence ID" value="RRT94459.1"/>
    <property type="molecule type" value="Genomic_DNA"/>
</dbReference>
<dbReference type="AlphaFoldDB" id="A0A427BSZ8"/>
<dbReference type="RefSeq" id="WP_125348637.1">
    <property type="nucleotide sequence ID" value="NZ_CP106831.1"/>
</dbReference>
<dbReference type="Proteomes" id="UP001223501">
    <property type="component" value="Chromosome"/>
</dbReference>
<evidence type="ECO:0000313" key="3">
    <source>
        <dbReference type="Proteomes" id="UP000267844"/>
    </source>
</evidence>
<dbReference type="Pfam" id="PF22252">
    <property type="entry name" value="PNGase_F-II_N"/>
    <property type="match status" value="1"/>
</dbReference>
<sequence length="262" mass="31102">MKNFLTLIIIFSSFAQAQVYEVKVRFKHHTKYTSEYIEKVFSDIKNEEQRKWNIEQNENPKPIDFLIYSSKNEQNSVEQEKINNDQNYQGEIKKSVVGLPLGVTYSDFRLNENYKEEDVYGKKYIVKNPIEELVWEYSNETKEILGYKVYKATSDFKKYKVEAWYTKEIDFDFMPINVKPIEGFVLEMNLFVESEKVGRMDNIIRVEAIQPNVKKYKFKNPLKADKASKLPIVSQQEIAKIYDEANKKRNEMYNNTQGIDKK</sequence>
<proteinExistence type="predicted"/>